<dbReference type="Proteomes" id="UP000254079">
    <property type="component" value="Unassembled WGS sequence"/>
</dbReference>
<sequence>MLALVMVGSALVIALGLGKAVWLGYWPDGRYVSRLYDVDTGSGRCWRYTASFRHGKQAALTGTG</sequence>
<reference evidence="1 2" key="1">
    <citation type="submission" date="2018-06" db="EMBL/GenBank/DDBJ databases">
        <authorList>
            <consortium name="Pathogen Informatics"/>
            <person name="Doyle S."/>
        </authorList>
    </citation>
    <scope>NUCLEOTIDE SEQUENCE [LARGE SCALE GENOMIC DNA]</scope>
    <source>
        <strain evidence="1 2">NCTC8622</strain>
    </source>
</reference>
<dbReference type="AlphaFoldDB" id="A0A376UDB0"/>
<proteinExistence type="predicted"/>
<protein>
    <submittedName>
        <fullName evidence="1">Uncharacterized protein</fullName>
    </submittedName>
</protein>
<accession>A0A376UDB0</accession>
<evidence type="ECO:0000313" key="2">
    <source>
        <dbReference type="Proteomes" id="UP000254079"/>
    </source>
</evidence>
<evidence type="ECO:0000313" key="1">
    <source>
        <dbReference type="EMBL" id="STI87212.1"/>
    </source>
</evidence>
<dbReference type="EMBL" id="UGCP01000002">
    <property type="protein sequence ID" value="STI87212.1"/>
    <property type="molecule type" value="Genomic_DNA"/>
</dbReference>
<organism evidence="1 2">
    <name type="scientific">Escherichia coli</name>
    <dbReference type="NCBI Taxonomy" id="562"/>
    <lineage>
        <taxon>Bacteria</taxon>
        <taxon>Pseudomonadati</taxon>
        <taxon>Pseudomonadota</taxon>
        <taxon>Gammaproteobacteria</taxon>
        <taxon>Enterobacterales</taxon>
        <taxon>Enterobacteriaceae</taxon>
        <taxon>Escherichia</taxon>
    </lineage>
</organism>
<name>A0A376UDB0_ECOLX</name>
<gene>
    <name evidence="1" type="ORF">NCTC8622_06364</name>
</gene>